<name>A0AAW0A893_9AGAR</name>
<comment type="caution">
    <text evidence="3">The sequence shown here is derived from an EMBL/GenBank/DDBJ whole genome shotgun (WGS) entry which is preliminary data.</text>
</comment>
<feature type="region of interest" description="Disordered" evidence="1">
    <location>
        <begin position="1"/>
        <end position="20"/>
    </location>
</feature>
<evidence type="ECO:0000313" key="3">
    <source>
        <dbReference type="EMBL" id="KAK7002107.1"/>
    </source>
</evidence>
<dbReference type="Proteomes" id="UP001362999">
    <property type="component" value="Unassembled WGS sequence"/>
</dbReference>
<keyword evidence="4" id="KW-1185">Reference proteome</keyword>
<feature type="transmembrane region" description="Helical" evidence="2">
    <location>
        <begin position="73"/>
        <end position="96"/>
    </location>
</feature>
<proteinExistence type="predicted"/>
<evidence type="ECO:0000313" key="4">
    <source>
        <dbReference type="Proteomes" id="UP001362999"/>
    </source>
</evidence>
<organism evidence="3 4">
    <name type="scientific">Favolaschia claudopus</name>
    <dbReference type="NCBI Taxonomy" id="2862362"/>
    <lineage>
        <taxon>Eukaryota</taxon>
        <taxon>Fungi</taxon>
        <taxon>Dikarya</taxon>
        <taxon>Basidiomycota</taxon>
        <taxon>Agaricomycotina</taxon>
        <taxon>Agaricomycetes</taxon>
        <taxon>Agaricomycetidae</taxon>
        <taxon>Agaricales</taxon>
        <taxon>Marasmiineae</taxon>
        <taxon>Mycenaceae</taxon>
        <taxon>Favolaschia</taxon>
    </lineage>
</organism>
<sequence>MRTRTHLHRGRAPSSSISAATRLGRRTVHHPCGRALIFIADTRLHHLSAATRPGRRTVFRADALSSSSRTRALIIYLLLLISESAHLYPLSSILYLPLLAQDDPQLYSPSSICCH</sequence>
<protein>
    <submittedName>
        <fullName evidence="3">Uncharacterized protein</fullName>
    </submittedName>
</protein>
<feature type="compositionally biased region" description="Basic residues" evidence="1">
    <location>
        <begin position="1"/>
        <end position="11"/>
    </location>
</feature>
<gene>
    <name evidence="3" type="ORF">R3P38DRAFT_3215915</name>
</gene>
<keyword evidence="2" id="KW-0472">Membrane</keyword>
<dbReference type="AlphaFoldDB" id="A0AAW0A893"/>
<dbReference type="EMBL" id="JAWWNJ010000080">
    <property type="protein sequence ID" value="KAK7002107.1"/>
    <property type="molecule type" value="Genomic_DNA"/>
</dbReference>
<keyword evidence="2" id="KW-1133">Transmembrane helix</keyword>
<reference evidence="3 4" key="1">
    <citation type="journal article" date="2024" name="J Genomics">
        <title>Draft genome sequencing and assembly of Favolaschia claudopus CIRM-BRFM 2984 isolated from oak limbs.</title>
        <authorList>
            <person name="Navarro D."/>
            <person name="Drula E."/>
            <person name="Chaduli D."/>
            <person name="Cazenave R."/>
            <person name="Ahrendt S."/>
            <person name="Wang J."/>
            <person name="Lipzen A."/>
            <person name="Daum C."/>
            <person name="Barry K."/>
            <person name="Grigoriev I.V."/>
            <person name="Favel A."/>
            <person name="Rosso M.N."/>
            <person name="Martin F."/>
        </authorList>
    </citation>
    <scope>NUCLEOTIDE SEQUENCE [LARGE SCALE GENOMIC DNA]</scope>
    <source>
        <strain evidence="3 4">CIRM-BRFM 2984</strain>
    </source>
</reference>
<keyword evidence="2" id="KW-0812">Transmembrane</keyword>
<accession>A0AAW0A893</accession>
<evidence type="ECO:0000256" key="2">
    <source>
        <dbReference type="SAM" id="Phobius"/>
    </source>
</evidence>
<evidence type="ECO:0000256" key="1">
    <source>
        <dbReference type="SAM" id="MobiDB-lite"/>
    </source>
</evidence>